<dbReference type="RefSeq" id="WP_055095782.1">
    <property type="nucleotide sequence ID" value="NZ_AP023322.1"/>
</dbReference>
<name>A0A7G1HQ84_9BACT</name>
<proteinExistence type="predicted"/>
<accession>A0A7G1HQ84</accession>
<gene>
    <name evidence="1" type="ORF">Cop2CBH44_01090</name>
</gene>
<evidence type="ECO:0000313" key="2">
    <source>
        <dbReference type="Proteomes" id="UP000594042"/>
    </source>
</evidence>
<reference evidence="2" key="1">
    <citation type="submission" date="2020-07" db="EMBL/GenBank/DDBJ databases">
        <title>Complete genome sequencing of Coprobacter sp. strain 2CBH44.</title>
        <authorList>
            <person name="Sakamoto M."/>
            <person name="Murakami T."/>
            <person name="Mori H."/>
        </authorList>
    </citation>
    <scope>NUCLEOTIDE SEQUENCE [LARGE SCALE GENOMIC DNA]</scope>
    <source>
        <strain evidence="2">2CBH44</strain>
    </source>
</reference>
<dbReference type="KEGG" id="copr:Cop2CBH44_01090"/>
<dbReference type="AlphaFoldDB" id="A0A7G1HQ84"/>
<dbReference type="Proteomes" id="UP000594042">
    <property type="component" value="Chromosome"/>
</dbReference>
<organism evidence="1 2">
    <name type="scientific">Coprobacter secundus subsp. similis</name>
    <dbReference type="NCBI Taxonomy" id="2751153"/>
    <lineage>
        <taxon>Bacteria</taxon>
        <taxon>Pseudomonadati</taxon>
        <taxon>Bacteroidota</taxon>
        <taxon>Bacteroidia</taxon>
        <taxon>Bacteroidales</taxon>
        <taxon>Barnesiellaceae</taxon>
        <taxon>Coprobacter</taxon>
    </lineage>
</organism>
<evidence type="ECO:0000313" key="1">
    <source>
        <dbReference type="EMBL" id="BCI61756.1"/>
    </source>
</evidence>
<keyword evidence="2" id="KW-1185">Reference proteome</keyword>
<dbReference type="EMBL" id="AP023322">
    <property type="protein sequence ID" value="BCI61756.1"/>
    <property type="molecule type" value="Genomic_DNA"/>
</dbReference>
<protein>
    <submittedName>
        <fullName evidence="1">Uncharacterized protein</fullName>
    </submittedName>
</protein>
<sequence>MDYKQALSNLLFSDLANKYFTGDPISETEFKLMIETMKSKHDDSIDNSNLKTCDKAKMKILYEKLADSIQEYALEALRTENKLVK</sequence>